<protein>
    <recommendedName>
        <fullName evidence="1">Insertion element IS150 protein InsJ-like helix-turn-helix domain-containing protein</fullName>
    </recommendedName>
</protein>
<feature type="domain" description="Insertion element IS150 protein InsJ-like helix-turn-helix" evidence="1">
    <location>
        <begin position="8"/>
        <end position="59"/>
    </location>
</feature>
<dbReference type="Pfam" id="PF13518">
    <property type="entry name" value="HTH_28"/>
    <property type="match status" value="1"/>
</dbReference>
<sequence>MTQEQLNRYKVISSLIDGKLSISEAAMSLGLSERQIKRLKKGVMERGPAFLIHKNTGRKPQHALTDELKSKIISLKQSDKYKNANFKHFMELLE</sequence>
<evidence type="ECO:0000313" key="3">
    <source>
        <dbReference type="Proteomes" id="UP000189933"/>
    </source>
</evidence>
<dbReference type="InterPro" id="IPR055247">
    <property type="entry name" value="InsJ-like_HTH"/>
</dbReference>
<organism evidence="2 3">
    <name type="scientific">Carboxydocella sporoproducens DSM 16521</name>
    <dbReference type="NCBI Taxonomy" id="1121270"/>
    <lineage>
        <taxon>Bacteria</taxon>
        <taxon>Bacillati</taxon>
        <taxon>Bacillota</taxon>
        <taxon>Clostridia</taxon>
        <taxon>Eubacteriales</taxon>
        <taxon>Clostridiales Family XVI. Incertae Sedis</taxon>
        <taxon>Carboxydocella</taxon>
    </lineage>
</organism>
<dbReference type="EMBL" id="FUXM01000024">
    <property type="protein sequence ID" value="SKA10331.1"/>
    <property type="molecule type" value="Genomic_DNA"/>
</dbReference>
<reference evidence="3" key="1">
    <citation type="submission" date="2017-02" db="EMBL/GenBank/DDBJ databases">
        <authorList>
            <person name="Varghese N."/>
            <person name="Submissions S."/>
        </authorList>
    </citation>
    <scope>NUCLEOTIDE SEQUENCE [LARGE SCALE GENOMIC DNA]</scope>
    <source>
        <strain evidence="3">DSM 16521</strain>
    </source>
</reference>
<accession>A0A1T4R3T3</accession>
<dbReference type="AlphaFoldDB" id="A0A1T4R3T3"/>
<dbReference type="Proteomes" id="UP000189933">
    <property type="component" value="Unassembled WGS sequence"/>
</dbReference>
<dbReference type="RefSeq" id="WP_078665956.1">
    <property type="nucleotide sequence ID" value="NZ_FUXM01000024.1"/>
</dbReference>
<keyword evidence="3" id="KW-1185">Reference proteome</keyword>
<feature type="non-terminal residue" evidence="2">
    <location>
        <position position="94"/>
    </location>
</feature>
<gene>
    <name evidence="2" type="ORF">SAMN02745885_01922</name>
</gene>
<evidence type="ECO:0000313" key="2">
    <source>
        <dbReference type="EMBL" id="SKA10331.1"/>
    </source>
</evidence>
<name>A0A1T4R3T3_9FIRM</name>
<evidence type="ECO:0000259" key="1">
    <source>
        <dbReference type="Pfam" id="PF13518"/>
    </source>
</evidence>
<proteinExistence type="predicted"/>